<dbReference type="EMBL" id="JANBPU010000372">
    <property type="protein sequence ID" value="KAJ1912159.1"/>
    <property type="molecule type" value="Genomic_DNA"/>
</dbReference>
<dbReference type="AlphaFoldDB" id="A0A9W7ZWH6"/>
<keyword evidence="3" id="KW-1185">Reference proteome</keyword>
<evidence type="ECO:0000313" key="3">
    <source>
        <dbReference type="Proteomes" id="UP001150538"/>
    </source>
</evidence>
<proteinExistence type="predicted"/>
<sequence>MLPIWTRTQNGALTKLLGIKQDLNHPEPEEFCGDSFAPNTFTQDHPHGRYNYHRYHHQYYSLDLPENSRNKSPGGNKDVCSMDIQQSPYSPQRPPPRRLIPRDVKISIKFNHDFNEPSISSSFYDAVYTTGPAPVVPCNAHKYLNIF</sequence>
<reference evidence="2" key="1">
    <citation type="submission" date="2022-07" db="EMBL/GenBank/DDBJ databases">
        <title>Phylogenomic reconstructions and comparative analyses of Kickxellomycotina fungi.</title>
        <authorList>
            <person name="Reynolds N.K."/>
            <person name="Stajich J.E."/>
            <person name="Barry K."/>
            <person name="Grigoriev I.V."/>
            <person name="Crous P."/>
            <person name="Smith M.E."/>
        </authorList>
    </citation>
    <scope>NUCLEOTIDE SEQUENCE</scope>
    <source>
        <strain evidence="2">NBRC 100468</strain>
    </source>
</reference>
<accession>A0A9W7ZWH6</accession>
<protein>
    <submittedName>
        <fullName evidence="2">Uncharacterized protein</fullName>
    </submittedName>
</protein>
<evidence type="ECO:0000313" key="2">
    <source>
        <dbReference type="EMBL" id="KAJ1912159.1"/>
    </source>
</evidence>
<comment type="caution">
    <text evidence="2">The sequence shown here is derived from an EMBL/GenBank/DDBJ whole genome shotgun (WGS) entry which is preliminary data.</text>
</comment>
<feature type="region of interest" description="Disordered" evidence="1">
    <location>
        <begin position="63"/>
        <end position="98"/>
    </location>
</feature>
<name>A0A9W7ZWH6_9FUNG</name>
<organism evidence="2 3">
    <name type="scientific">Mycoemilia scoparia</name>
    <dbReference type="NCBI Taxonomy" id="417184"/>
    <lineage>
        <taxon>Eukaryota</taxon>
        <taxon>Fungi</taxon>
        <taxon>Fungi incertae sedis</taxon>
        <taxon>Zoopagomycota</taxon>
        <taxon>Kickxellomycotina</taxon>
        <taxon>Kickxellomycetes</taxon>
        <taxon>Kickxellales</taxon>
        <taxon>Kickxellaceae</taxon>
        <taxon>Mycoemilia</taxon>
    </lineage>
</organism>
<evidence type="ECO:0000256" key="1">
    <source>
        <dbReference type="SAM" id="MobiDB-lite"/>
    </source>
</evidence>
<dbReference type="Proteomes" id="UP001150538">
    <property type="component" value="Unassembled WGS sequence"/>
</dbReference>
<gene>
    <name evidence="2" type="ORF">H4219_005707</name>
</gene>